<keyword evidence="9" id="KW-0809">Transit peptide</keyword>
<evidence type="ECO:0000256" key="7">
    <source>
        <dbReference type="ARBA" id="ARBA00022692"/>
    </source>
</evidence>
<dbReference type="PANTHER" id="PTHR31412">
    <property type="entry name" value="ZINC METALLOPROTEASE EGY1"/>
    <property type="match status" value="1"/>
</dbReference>
<keyword evidence="11 13" id="KW-0472">Membrane</keyword>
<comment type="similarity">
    <text evidence="3">Belongs to the peptidase M50B family.</text>
</comment>
<dbReference type="CDD" id="cd06160">
    <property type="entry name" value="S2P-M50_like_2"/>
    <property type="match status" value="1"/>
</dbReference>
<feature type="signal peptide" evidence="14">
    <location>
        <begin position="1"/>
        <end position="30"/>
    </location>
</feature>
<evidence type="ECO:0000256" key="4">
    <source>
        <dbReference type="ARBA" id="ARBA00022528"/>
    </source>
</evidence>
<evidence type="ECO:0000256" key="5">
    <source>
        <dbReference type="ARBA" id="ARBA00022640"/>
    </source>
</evidence>
<keyword evidence="17" id="KW-1185">Reference proteome</keyword>
<dbReference type="InterPro" id="IPR044838">
    <property type="entry name" value="EGY1-like"/>
</dbReference>
<dbReference type="OrthoDB" id="47355at2759"/>
<dbReference type="PANTHER" id="PTHR31412:SF0">
    <property type="entry name" value="ZINC METALLOPROTEASE EGY1, CHLOROPLASTIC-RELATED"/>
    <property type="match status" value="1"/>
</dbReference>
<evidence type="ECO:0000256" key="12">
    <source>
        <dbReference type="SAM" id="MobiDB-lite"/>
    </source>
</evidence>
<feature type="compositionally biased region" description="Low complexity" evidence="12">
    <location>
        <begin position="273"/>
        <end position="291"/>
    </location>
</feature>
<evidence type="ECO:0000256" key="8">
    <source>
        <dbReference type="ARBA" id="ARBA00022801"/>
    </source>
</evidence>
<dbReference type="InterPro" id="IPR008915">
    <property type="entry name" value="Peptidase_M50"/>
</dbReference>
<dbReference type="Proteomes" id="UP000095751">
    <property type="component" value="Unassembled WGS sequence"/>
</dbReference>
<dbReference type="AlphaFoldDB" id="A0A1E7EN49"/>
<proteinExistence type="inferred from homology"/>
<feature type="compositionally biased region" description="Low complexity" evidence="12">
    <location>
        <begin position="163"/>
        <end position="184"/>
    </location>
</feature>
<feature type="chain" id="PRO_5009192127" description="Peptidase M50 domain-containing protein" evidence="14">
    <location>
        <begin position="31"/>
        <end position="898"/>
    </location>
</feature>
<feature type="transmembrane region" description="Helical" evidence="13">
    <location>
        <begin position="875"/>
        <end position="896"/>
    </location>
</feature>
<keyword evidence="7 13" id="KW-0812">Transmembrane</keyword>
<evidence type="ECO:0000256" key="1">
    <source>
        <dbReference type="ARBA" id="ARBA00004141"/>
    </source>
</evidence>
<evidence type="ECO:0000256" key="6">
    <source>
        <dbReference type="ARBA" id="ARBA00022670"/>
    </source>
</evidence>
<evidence type="ECO:0000256" key="13">
    <source>
        <dbReference type="SAM" id="Phobius"/>
    </source>
</evidence>
<feature type="transmembrane region" description="Helical" evidence="13">
    <location>
        <begin position="687"/>
        <end position="706"/>
    </location>
</feature>
<feature type="transmembrane region" description="Helical" evidence="13">
    <location>
        <begin position="718"/>
        <end position="741"/>
    </location>
</feature>
<dbReference type="EMBL" id="KV784386">
    <property type="protein sequence ID" value="OEU07325.1"/>
    <property type="molecule type" value="Genomic_DNA"/>
</dbReference>
<dbReference type="GO" id="GO:0016020">
    <property type="term" value="C:membrane"/>
    <property type="evidence" value="ECO:0007669"/>
    <property type="project" value="UniProtKB-SubCell"/>
</dbReference>
<dbReference type="KEGG" id="fcy:FRACYDRAFT_277834"/>
<protein>
    <recommendedName>
        <fullName evidence="15">Peptidase M50 domain-containing protein</fullName>
    </recommendedName>
</protein>
<gene>
    <name evidence="16" type="ORF">FRACYDRAFT_277834</name>
</gene>
<comment type="subcellular location">
    <subcellularLocation>
        <location evidence="1">Membrane</location>
        <topology evidence="1">Multi-pass membrane protein</topology>
    </subcellularLocation>
    <subcellularLocation>
        <location evidence="2">Plastid</location>
        <location evidence="2">Chloroplast</location>
    </subcellularLocation>
</comment>
<reference evidence="16 17" key="1">
    <citation type="submission" date="2016-09" db="EMBL/GenBank/DDBJ databases">
        <title>Extensive genetic diversity and differential bi-allelic expression allows diatom success in the polar Southern Ocean.</title>
        <authorList>
            <consortium name="DOE Joint Genome Institute"/>
            <person name="Mock T."/>
            <person name="Otillar R.P."/>
            <person name="Strauss J."/>
            <person name="Dupont C."/>
            <person name="Frickenhaus S."/>
            <person name="Maumus F."/>
            <person name="Mcmullan M."/>
            <person name="Sanges R."/>
            <person name="Schmutz J."/>
            <person name="Toseland A."/>
            <person name="Valas R."/>
            <person name="Veluchamy A."/>
            <person name="Ward B.J."/>
            <person name="Allen A."/>
            <person name="Barry K."/>
            <person name="Falciatore A."/>
            <person name="Ferrante M."/>
            <person name="Fortunato A.E."/>
            <person name="Gloeckner G."/>
            <person name="Gruber A."/>
            <person name="Hipkin R."/>
            <person name="Janech M."/>
            <person name="Kroth P."/>
            <person name="Leese F."/>
            <person name="Lindquist E."/>
            <person name="Lyon B.R."/>
            <person name="Martin J."/>
            <person name="Mayer C."/>
            <person name="Parker M."/>
            <person name="Quesneville H."/>
            <person name="Raymond J."/>
            <person name="Uhlig C."/>
            <person name="Valentin K.U."/>
            <person name="Worden A.Z."/>
            <person name="Armbrust E.V."/>
            <person name="Bowler C."/>
            <person name="Green B."/>
            <person name="Moulton V."/>
            <person name="Van Oosterhout C."/>
            <person name="Grigoriev I."/>
        </authorList>
    </citation>
    <scope>NUCLEOTIDE SEQUENCE [LARGE SCALE GENOMIC DNA]</scope>
    <source>
        <strain evidence="16 17">CCMP1102</strain>
    </source>
</reference>
<feature type="domain" description="Peptidase M50" evidence="15">
    <location>
        <begin position="658"/>
        <end position="830"/>
    </location>
</feature>
<keyword evidence="6" id="KW-0645">Protease</keyword>
<dbReference type="GO" id="GO:0006508">
    <property type="term" value="P:proteolysis"/>
    <property type="evidence" value="ECO:0007669"/>
    <property type="project" value="UniProtKB-KW"/>
</dbReference>
<evidence type="ECO:0000256" key="9">
    <source>
        <dbReference type="ARBA" id="ARBA00022946"/>
    </source>
</evidence>
<evidence type="ECO:0000256" key="3">
    <source>
        <dbReference type="ARBA" id="ARBA00007931"/>
    </source>
</evidence>
<evidence type="ECO:0000256" key="10">
    <source>
        <dbReference type="ARBA" id="ARBA00022989"/>
    </source>
</evidence>
<keyword evidence="14" id="KW-0732">Signal</keyword>
<evidence type="ECO:0000256" key="11">
    <source>
        <dbReference type="ARBA" id="ARBA00023136"/>
    </source>
</evidence>
<dbReference type="GO" id="GO:0009507">
    <property type="term" value="C:chloroplast"/>
    <property type="evidence" value="ECO:0007669"/>
    <property type="project" value="UniProtKB-SubCell"/>
</dbReference>
<dbReference type="InParanoid" id="A0A1E7EN49"/>
<evidence type="ECO:0000313" key="17">
    <source>
        <dbReference type="Proteomes" id="UP000095751"/>
    </source>
</evidence>
<accession>A0A1E7EN49</accession>
<evidence type="ECO:0000256" key="2">
    <source>
        <dbReference type="ARBA" id="ARBA00004229"/>
    </source>
</evidence>
<sequence>MGLRTSSSSSSSSASSLKMVVIAILAFVWCVTEDSGMILVTESFQTRTSITTSTTTKTTTTNKDHFLMPERRVVQLDRSQHDPLYLFGRNKEGDNNNNNNNENGNENTTEKKKKKSLPSIPFFGRLKNLTSKNVEKEDAPVSNPPATVTATATATEDEPVSKPPATVTATATPPKDNNNNNNNNVIKTEKKEPPSPKDYLAMAERARLEAEKLDAELTLSKIEKLEKKLLKSKVVQDVKSNSAADNKITVDDLQYQLDALQAKLRGEPAPIKTVTTSSTATPTTTTQASSSSSKNKFINVDIDDTKVIEVATQLAALDDGDYNIQTEKDLEKIPNFLLKILAAFVGMDAVGIDKKEFLKRWNMTRNLDYSFFTNKTEPLFTPMDIDRKKCEILDSGNTTDLYFTNDNMIVVTKTMLKKADGNATQLALYALECDYYLEMGGNILTSVPIEEITPDFMKNLFVNESYFGSMYPKCVTSRGENAGDDYVSEEPTSAQIDVLTKTILPAIKFSSSAKPSKVPGGWAISGNHKFDNGDELLDAIDKEISKTRPNLMDQITVLYTPSYGPMTNSSIGGESLDSLSIGSEPILYITGPNIVRKSNRLGLTLTSIAGIATSWYLSVYPFLLNDQIASRVDADMKLVEANLQPDLSYLTQYSIPVFLTFIGLQLIHEAAHQLVAISKGVKLSVPVFVPSFITGITSSVTTFKTLPKNKNDMFDISAAGPLAGIVASCIALVIGAKLTLISDPSTLPALPLDILRQSTLGGAIIDNIISGSLFIPEGAPSTGINIPLHPVAIAGYTSLLVNALALLPIGTTDGGRLTLALFDRAEKMSIGTLTLAVLLYSGLFGSDMFLFYFSFCLAFQTGNEVPARNEMDSVDFSRVIVAIICYGLAILTLVPVQS</sequence>
<feature type="region of interest" description="Disordered" evidence="12">
    <location>
        <begin position="270"/>
        <end position="291"/>
    </location>
</feature>
<evidence type="ECO:0000259" key="15">
    <source>
        <dbReference type="Pfam" id="PF02163"/>
    </source>
</evidence>
<organism evidence="16 17">
    <name type="scientific">Fragilariopsis cylindrus CCMP1102</name>
    <dbReference type="NCBI Taxonomy" id="635003"/>
    <lineage>
        <taxon>Eukaryota</taxon>
        <taxon>Sar</taxon>
        <taxon>Stramenopiles</taxon>
        <taxon>Ochrophyta</taxon>
        <taxon>Bacillariophyta</taxon>
        <taxon>Bacillariophyceae</taxon>
        <taxon>Bacillariophycidae</taxon>
        <taxon>Bacillariales</taxon>
        <taxon>Bacillariaceae</taxon>
        <taxon>Fragilariopsis</taxon>
    </lineage>
</organism>
<keyword evidence="8" id="KW-0378">Hydrolase</keyword>
<feature type="region of interest" description="Disordered" evidence="12">
    <location>
        <begin position="85"/>
        <end position="196"/>
    </location>
</feature>
<evidence type="ECO:0000313" key="16">
    <source>
        <dbReference type="EMBL" id="OEU07325.1"/>
    </source>
</evidence>
<feature type="compositionally biased region" description="Low complexity" evidence="12">
    <location>
        <begin position="95"/>
        <end position="107"/>
    </location>
</feature>
<keyword evidence="10 13" id="KW-1133">Transmembrane helix</keyword>
<feature type="transmembrane region" description="Helical" evidence="13">
    <location>
        <begin position="601"/>
        <end position="623"/>
    </location>
</feature>
<dbReference type="GO" id="GO:0008233">
    <property type="term" value="F:peptidase activity"/>
    <property type="evidence" value="ECO:0007669"/>
    <property type="project" value="UniProtKB-KW"/>
</dbReference>
<keyword evidence="4" id="KW-0150">Chloroplast</keyword>
<evidence type="ECO:0000256" key="14">
    <source>
        <dbReference type="SAM" id="SignalP"/>
    </source>
</evidence>
<feature type="transmembrane region" description="Helical" evidence="13">
    <location>
        <begin position="830"/>
        <end position="855"/>
    </location>
</feature>
<dbReference type="Pfam" id="PF02163">
    <property type="entry name" value="Peptidase_M50"/>
    <property type="match status" value="1"/>
</dbReference>
<keyword evidence="5" id="KW-0934">Plastid</keyword>
<name>A0A1E7EN49_9STRA</name>